<dbReference type="InterPro" id="IPR036271">
    <property type="entry name" value="Tet_transcr_reg_TetR-rel_C_sf"/>
</dbReference>
<evidence type="ECO:0000256" key="2">
    <source>
        <dbReference type="ARBA" id="ARBA00023125"/>
    </source>
</evidence>
<evidence type="ECO:0000313" key="5">
    <source>
        <dbReference type="EMBL" id="ALG83363.1"/>
    </source>
</evidence>
<organism evidence="5 6">
    <name type="scientific">Gordonia phthalatica</name>
    <dbReference type="NCBI Taxonomy" id="1136941"/>
    <lineage>
        <taxon>Bacteria</taxon>
        <taxon>Bacillati</taxon>
        <taxon>Actinomycetota</taxon>
        <taxon>Actinomycetes</taxon>
        <taxon>Mycobacteriales</taxon>
        <taxon>Gordoniaceae</taxon>
        <taxon>Gordonia</taxon>
    </lineage>
</organism>
<dbReference type="SUPFAM" id="SSF48498">
    <property type="entry name" value="Tetracyclin repressor-like, C-terminal domain"/>
    <property type="match status" value="1"/>
</dbReference>
<dbReference type="STRING" id="1136941.ACH46_01095"/>
<dbReference type="InterPro" id="IPR050109">
    <property type="entry name" value="HTH-type_TetR-like_transc_reg"/>
</dbReference>
<dbReference type="PATRIC" id="fig|1136941.3.peg.223"/>
<evidence type="ECO:0000313" key="6">
    <source>
        <dbReference type="Proteomes" id="UP000063789"/>
    </source>
</evidence>
<dbReference type="EMBL" id="CP011853">
    <property type="protein sequence ID" value="ALG83363.1"/>
    <property type="molecule type" value="Genomic_DNA"/>
</dbReference>
<dbReference type="InterPro" id="IPR009057">
    <property type="entry name" value="Homeodomain-like_sf"/>
</dbReference>
<name>A0A0N9MLL9_9ACTN</name>
<dbReference type="PANTHER" id="PTHR30055:SF234">
    <property type="entry name" value="HTH-TYPE TRANSCRIPTIONAL REGULATOR BETI"/>
    <property type="match status" value="1"/>
</dbReference>
<evidence type="ECO:0000259" key="4">
    <source>
        <dbReference type="Pfam" id="PF00440"/>
    </source>
</evidence>
<reference evidence="5 6" key="2">
    <citation type="journal article" date="2017" name="Int. J. Syst. Evol. Microbiol.">
        <title>Gordonia phthalatica sp. nov., a di-n-butyl phthalate-degrading bacterium isolated from activated sludge.</title>
        <authorList>
            <person name="Jin D."/>
            <person name="Kong X."/>
            <person name="Jia M."/>
            <person name="Yu X."/>
            <person name="Wang X."/>
            <person name="Zhuang X."/>
            <person name="Deng Y."/>
            <person name="Bai Z."/>
        </authorList>
    </citation>
    <scope>NUCLEOTIDE SEQUENCE [LARGE SCALE GENOMIC DNA]</scope>
    <source>
        <strain evidence="5 6">QH-11</strain>
    </source>
</reference>
<reference evidence="6" key="1">
    <citation type="submission" date="2015-06" db="EMBL/GenBank/DDBJ databases">
        <title>Complete genome sequence and metabolic analysis of phthalate degradation pathway in Gordonia sp. QH-11.</title>
        <authorList>
            <person name="Jin D."/>
            <person name="Kong X."/>
            <person name="Bai Z."/>
        </authorList>
    </citation>
    <scope>NUCLEOTIDE SEQUENCE [LARGE SCALE GENOMIC DNA]</scope>
    <source>
        <strain evidence="6">QH-11</strain>
    </source>
</reference>
<dbReference type="PANTHER" id="PTHR30055">
    <property type="entry name" value="HTH-TYPE TRANSCRIPTIONAL REGULATOR RUTR"/>
    <property type="match status" value="1"/>
</dbReference>
<dbReference type="AlphaFoldDB" id="A0A0N9MLL9"/>
<dbReference type="SUPFAM" id="SSF46689">
    <property type="entry name" value="Homeodomain-like"/>
    <property type="match status" value="1"/>
</dbReference>
<dbReference type="KEGG" id="goq:ACH46_01095"/>
<dbReference type="Gene3D" id="1.10.357.10">
    <property type="entry name" value="Tetracycline Repressor, domain 2"/>
    <property type="match status" value="1"/>
</dbReference>
<dbReference type="Gene3D" id="1.10.10.60">
    <property type="entry name" value="Homeodomain-like"/>
    <property type="match status" value="1"/>
</dbReference>
<dbReference type="Pfam" id="PF00440">
    <property type="entry name" value="TetR_N"/>
    <property type="match status" value="1"/>
</dbReference>
<keyword evidence="3" id="KW-0804">Transcription</keyword>
<keyword evidence="2" id="KW-0238">DNA-binding</keyword>
<dbReference type="InterPro" id="IPR001647">
    <property type="entry name" value="HTH_TetR"/>
</dbReference>
<gene>
    <name evidence="5" type="ORF">ACH46_01095</name>
</gene>
<protein>
    <submittedName>
        <fullName evidence="5">TetR family transcriptional regulator</fullName>
    </submittedName>
</protein>
<accession>A0A0N9MLL9</accession>
<evidence type="ECO:0000256" key="1">
    <source>
        <dbReference type="ARBA" id="ARBA00023015"/>
    </source>
</evidence>
<dbReference type="RefSeq" id="WP_062391313.1">
    <property type="nucleotide sequence ID" value="NZ_CP011853.1"/>
</dbReference>
<proteinExistence type="predicted"/>
<evidence type="ECO:0000256" key="3">
    <source>
        <dbReference type="ARBA" id="ARBA00023163"/>
    </source>
</evidence>
<feature type="domain" description="HTH tetR-type" evidence="4">
    <location>
        <begin position="21"/>
        <end position="63"/>
    </location>
</feature>
<keyword evidence="6" id="KW-1185">Reference proteome</keyword>
<keyword evidence="1" id="KW-0805">Transcription regulation</keyword>
<dbReference type="GO" id="GO:0003700">
    <property type="term" value="F:DNA-binding transcription factor activity"/>
    <property type="evidence" value="ECO:0007669"/>
    <property type="project" value="TreeGrafter"/>
</dbReference>
<dbReference type="Proteomes" id="UP000063789">
    <property type="component" value="Chromosome"/>
</dbReference>
<dbReference type="GO" id="GO:0000976">
    <property type="term" value="F:transcription cis-regulatory region binding"/>
    <property type="evidence" value="ECO:0007669"/>
    <property type="project" value="TreeGrafter"/>
</dbReference>
<sequence length="194" mass="20188">MSETPATDFATARRSQLFDELLALFLAEGFAHLTLDAVAARLHCSKSTLYTLAGSKGDLVRAATIGFFRGAAEDVEAAVAAQVSPRAQITAYLSAVGRALSAASPQFLADLAAFAPAREAYEQNTAIAAARVKELIDAGVEAGEFRRVHAVFAADLAASTMVRIQQGDVRAATGLDDAGAYRELAAILTAGISV</sequence>
<dbReference type="OrthoDB" id="5181477at2"/>